<feature type="transmembrane region" description="Helical" evidence="6">
    <location>
        <begin position="244"/>
        <end position="269"/>
    </location>
</feature>
<reference evidence="7" key="1">
    <citation type="submission" date="2022-12" db="EMBL/GenBank/DDBJ databases">
        <title>Chromosome-level genome assembly of the bean flower thrips Megalurothrips usitatus.</title>
        <authorList>
            <person name="Ma L."/>
            <person name="Liu Q."/>
            <person name="Li H."/>
            <person name="Cai W."/>
        </authorList>
    </citation>
    <scope>NUCLEOTIDE SEQUENCE</scope>
    <source>
        <strain evidence="7">Cailab_2022a</strain>
    </source>
</reference>
<evidence type="ECO:0000256" key="4">
    <source>
        <dbReference type="ARBA" id="ARBA00023136"/>
    </source>
</evidence>
<evidence type="ECO:0000313" key="8">
    <source>
        <dbReference type="Proteomes" id="UP001075354"/>
    </source>
</evidence>
<comment type="caution">
    <text evidence="7">The sequence shown here is derived from an EMBL/GenBank/DDBJ whole genome shotgun (WGS) entry which is preliminary data.</text>
</comment>
<accession>A0AAV7XS94</accession>
<evidence type="ECO:0000256" key="2">
    <source>
        <dbReference type="ARBA" id="ARBA00022692"/>
    </source>
</evidence>
<dbReference type="InterPro" id="IPR004299">
    <property type="entry name" value="MBOAT_fam"/>
</dbReference>
<comment type="similarity">
    <text evidence="5">Belongs to the membrane-bound acyltransferase family. HHAT subfamily.</text>
</comment>
<evidence type="ECO:0008006" key="9">
    <source>
        <dbReference type="Google" id="ProtNLM"/>
    </source>
</evidence>
<evidence type="ECO:0000256" key="3">
    <source>
        <dbReference type="ARBA" id="ARBA00022989"/>
    </source>
</evidence>
<feature type="transmembrane region" description="Helical" evidence="6">
    <location>
        <begin position="429"/>
        <end position="452"/>
    </location>
</feature>
<evidence type="ECO:0000256" key="1">
    <source>
        <dbReference type="ARBA" id="ARBA00004141"/>
    </source>
</evidence>
<dbReference type="EMBL" id="JAPTSV010000004">
    <property type="protein sequence ID" value="KAJ1528798.1"/>
    <property type="molecule type" value="Genomic_DNA"/>
</dbReference>
<organism evidence="7 8">
    <name type="scientific">Megalurothrips usitatus</name>
    <name type="common">bean blossom thrips</name>
    <dbReference type="NCBI Taxonomy" id="439358"/>
    <lineage>
        <taxon>Eukaryota</taxon>
        <taxon>Metazoa</taxon>
        <taxon>Ecdysozoa</taxon>
        <taxon>Arthropoda</taxon>
        <taxon>Hexapoda</taxon>
        <taxon>Insecta</taxon>
        <taxon>Pterygota</taxon>
        <taxon>Neoptera</taxon>
        <taxon>Paraneoptera</taxon>
        <taxon>Thysanoptera</taxon>
        <taxon>Terebrantia</taxon>
        <taxon>Thripoidea</taxon>
        <taxon>Thripidae</taxon>
        <taxon>Megalurothrips</taxon>
    </lineage>
</organism>
<keyword evidence="3 6" id="KW-1133">Transmembrane helix</keyword>
<feature type="transmembrane region" description="Helical" evidence="6">
    <location>
        <begin position="367"/>
        <end position="382"/>
    </location>
</feature>
<dbReference type="GO" id="GO:0005783">
    <property type="term" value="C:endoplasmic reticulum"/>
    <property type="evidence" value="ECO:0007669"/>
    <property type="project" value="TreeGrafter"/>
</dbReference>
<dbReference type="AlphaFoldDB" id="A0AAV7XS94"/>
<evidence type="ECO:0000256" key="6">
    <source>
        <dbReference type="SAM" id="Phobius"/>
    </source>
</evidence>
<name>A0AAV7XS94_9NEOP</name>
<feature type="transmembrane region" description="Helical" evidence="6">
    <location>
        <begin position="101"/>
        <end position="132"/>
    </location>
</feature>
<dbReference type="Proteomes" id="UP001075354">
    <property type="component" value="Chromosome 4"/>
</dbReference>
<comment type="subcellular location">
    <subcellularLocation>
        <location evidence="1">Membrane</location>
        <topology evidence="1">Multi-pass membrane protein</topology>
    </subcellularLocation>
</comment>
<evidence type="ECO:0000313" key="7">
    <source>
        <dbReference type="EMBL" id="KAJ1528798.1"/>
    </source>
</evidence>
<dbReference type="GO" id="GO:0016020">
    <property type="term" value="C:membrane"/>
    <property type="evidence" value="ECO:0007669"/>
    <property type="project" value="UniProtKB-SubCell"/>
</dbReference>
<gene>
    <name evidence="7" type="ORF">ONE63_007177</name>
</gene>
<evidence type="ECO:0000256" key="5">
    <source>
        <dbReference type="ARBA" id="ARBA00038268"/>
    </source>
</evidence>
<feature type="transmembrane region" description="Helical" evidence="6">
    <location>
        <begin position="13"/>
        <end position="32"/>
    </location>
</feature>
<feature type="transmembrane region" description="Helical" evidence="6">
    <location>
        <begin position="201"/>
        <end position="224"/>
    </location>
</feature>
<keyword evidence="8" id="KW-1185">Reference proteome</keyword>
<feature type="transmembrane region" description="Helical" evidence="6">
    <location>
        <begin position="139"/>
        <end position="160"/>
    </location>
</feature>
<protein>
    <recommendedName>
        <fullName evidence="9">Protein-cysteine N-palmitoyltransferase Rasp</fullName>
    </recommendedName>
</protein>
<dbReference type="GO" id="GO:0016409">
    <property type="term" value="F:palmitoyltransferase activity"/>
    <property type="evidence" value="ECO:0007669"/>
    <property type="project" value="TreeGrafter"/>
</dbReference>
<keyword evidence="4 6" id="KW-0472">Membrane</keyword>
<sequence>MRATPASLPNLEIAAYFLIWTGGVFYSTYHVYIISNSFANQMDADMLEPGWRIISRRKDVSDYEWRMWLPFLWELAPWFLLHLSVSETLRWCNAKILLRLWYILVTSTFSLYFCGWVSLVAMILAPLILFSISQIRKPILCWAASISLLLGLSIFPIPMVSEKQQMAFYVSFAWIQLRCLSFCLDWIHCRPWMKSADSGSFLLRLLSYTFYLPLMFLGPFVSFQQFEKSMETLSFSLNDLKFRALRLILNSFRFLGWMVVTEFCLHFIYCNAIQMHHEILPFLDAWTLNGLAYCIGQFFLNKYVVVYGLMGTLAEFDTICAPPVPRCIAHISMYSDMWRHFDRGFYNFIRSYIYDPLVQKYSERSRHILLSTVCFAFVYVWHGLSTNILIWSVCNFGGVLLETLGGGLTRSETYQQFEEKLSVQNVRRWRALTASPLFILSALTMFFFLGGMEVGTVFVLQIVQGSLLRNTALLFFAYCMCQVSLEIKLIKERRKPKQP</sequence>
<dbReference type="PANTHER" id="PTHR13285:SF18">
    <property type="entry name" value="PROTEIN-CYSTEINE N-PALMITOYLTRANSFERASE RASP"/>
    <property type="match status" value="1"/>
</dbReference>
<dbReference type="PANTHER" id="PTHR13285">
    <property type="entry name" value="ACYLTRANSFERASE"/>
    <property type="match status" value="1"/>
</dbReference>
<proteinExistence type="inferred from homology"/>
<keyword evidence="2 6" id="KW-0812">Transmembrane</keyword>
<dbReference type="Pfam" id="PF03062">
    <property type="entry name" value="MBOAT"/>
    <property type="match status" value="1"/>
</dbReference>
<dbReference type="InterPro" id="IPR051085">
    <property type="entry name" value="MB_O-acyltransferase"/>
</dbReference>